<dbReference type="Pfam" id="PF01551">
    <property type="entry name" value="Peptidase_M23"/>
    <property type="match status" value="1"/>
</dbReference>
<reference evidence="6" key="1">
    <citation type="submission" date="2016-09" db="EMBL/GenBank/DDBJ databases">
        <authorList>
            <person name="Strepis N."/>
        </authorList>
    </citation>
    <scope>NUCLEOTIDE SEQUENCE [LARGE SCALE GENOMIC DNA]</scope>
</reference>
<sequence length="488" mass="50784">MDQKSTTTLIIVGLVPAMVLSLIVSIVLLGGDDDAEACTPVSSQAGGTANVDSVPEGPIAGYGHEQLVNAAYIIQAGHDLGLTTRDQTIGVMTAMAESGLIVLDHGDAAGPDSRGLFQQRGNGSWGSEADRMDPYISATNFFKALLRIEDRESLEPTLVAHRVQANANPYVYEEHWPAAVAVVEGLSGAQGVMVGEASPGSAQYALGDVQPQTAVVANKVGPMFGIKTIGGYRDATSPYDDMTYGHPAGRALDFMINDIDDGKAVGDRLAAYLQENADSLTVHYIIWQQRIWMAGDPPDAWEMMEDRGSDTQNHMDHVHLSLDVSGEVSVPAADDSCSTEGGTTTSTTVSQGGWASPGAGPITSSYGMRVNPVTGVNKLHAGTDLGGGGCDGPIWAAQSGTVTMARMESGTGTIVIDHGGGVETVYLHMYEGGILVSAGDKVTAGQQIGLVGSSGNSTGCHLHFEVHLDGSPTDPVPYMAQVGITLGE</sequence>
<protein>
    <submittedName>
        <fullName evidence="5">Peptidase m23</fullName>
    </submittedName>
</protein>
<proteinExistence type="predicted"/>
<accession>A0A1M4S392</accession>
<dbReference type="PANTHER" id="PTHR21666:SF270">
    <property type="entry name" value="MUREIN HYDROLASE ACTIVATOR ENVC"/>
    <property type="match status" value="1"/>
</dbReference>
<feature type="domain" description="M23ase beta-sheet core" evidence="3">
    <location>
        <begin position="379"/>
        <end position="475"/>
    </location>
</feature>
<dbReference type="Proteomes" id="UP000184291">
    <property type="component" value="Unassembled WGS sequence"/>
</dbReference>
<dbReference type="InterPro" id="IPR011055">
    <property type="entry name" value="Dup_hybrid_motif"/>
</dbReference>
<evidence type="ECO:0000313" key="6">
    <source>
        <dbReference type="Proteomes" id="UP000184291"/>
    </source>
</evidence>
<keyword evidence="2" id="KW-1133">Transmembrane helix</keyword>
<gene>
    <name evidence="5" type="ORF">ACGLYG10_2937</name>
</gene>
<keyword evidence="6" id="KW-1185">Reference proteome</keyword>
<feature type="region of interest" description="Disordered" evidence="1">
    <location>
        <begin position="330"/>
        <end position="357"/>
    </location>
</feature>
<dbReference type="GO" id="GO:0004222">
    <property type="term" value="F:metalloendopeptidase activity"/>
    <property type="evidence" value="ECO:0007669"/>
    <property type="project" value="TreeGrafter"/>
</dbReference>
<dbReference type="CDD" id="cd12797">
    <property type="entry name" value="M23_peptidase"/>
    <property type="match status" value="1"/>
</dbReference>
<dbReference type="InterPro" id="IPR058593">
    <property type="entry name" value="ARB_07466-like_C"/>
</dbReference>
<dbReference type="PANTHER" id="PTHR21666">
    <property type="entry name" value="PEPTIDASE-RELATED"/>
    <property type="match status" value="1"/>
</dbReference>
<dbReference type="InterPro" id="IPR016047">
    <property type="entry name" value="M23ase_b-sheet_dom"/>
</dbReference>
<dbReference type="EMBL" id="FQTT01000015">
    <property type="protein sequence ID" value="SHE26683.1"/>
    <property type="molecule type" value="Genomic_DNA"/>
</dbReference>
<evidence type="ECO:0000256" key="2">
    <source>
        <dbReference type="SAM" id="Phobius"/>
    </source>
</evidence>
<evidence type="ECO:0000259" key="3">
    <source>
        <dbReference type="Pfam" id="PF01551"/>
    </source>
</evidence>
<keyword evidence="2" id="KW-0812">Transmembrane</keyword>
<evidence type="ECO:0000256" key="1">
    <source>
        <dbReference type="SAM" id="MobiDB-lite"/>
    </source>
</evidence>
<dbReference type="InterPro" id="IPR050570">
    <property type="entry name" value="Cell_wall_metabolism_enzyme"/>
</dbReference>
<evidence type="ECO:0000259" key="4">
    <source>
        <dbReference type="Pfam" id="PF26571"/>
    </source>
</evidence>
<dbReference type="AlphaFoldDB" id="A0A1M4S392"/>
<name>A0A1M4S392_9ACTO</name>
<dbReference type="SUPFAM" id="SSF51261">
    <property type="entry name" value="Duplicated hybrid motif"/>
    <property type="match status" value="1"/>
</dbReference>
<feature type="domain" description="ARB-07466-like C-terminal" evidence="4">
    <location>
        <begin position="207"/>
        <end position="315"/>
    </location>
</feature>
<evidence type="ECO:0000313" key="5">
    <source>
        <dbReference type="EMBL" id="SHE26683.1"/>
    </source>
</evidence>
<feature type="transmembrane region" description="Helical" evidence="2">
    <location>
        <begin position="7"/>
        <end position="30"/>
    </location>
</feature>
<dbReference type="Pfam" id="PF26571">
    <property type="entry name" value="VldE"/>
    <property type="match status" value="1"/>
</dbReference>
<dbReference type="RefSeq" id="WP_073333561.1">
    <property type="nucleotide sequence ID" value="NZ_FQTT01000015.1"/>
</dbReference>
<dbReference type="Gene3D" id="2.70.70.10">
    <property type="entry name" value="Glucose Permease (Domain IIA)"/>
    <property type="match status" value="1"/>
</dbReference>
<dbReference type="STRING" id="1892869.ACGLYG10_2937"/>
<keyword evidence="2" id="KW-0472">Membrane</keyword>
<organism evidence="5 6">
    <name type="scientific">Actinomyces glycerinitolerans</name>
    <dbReference type="NCBI Taxonomy" id="1892869"/>
    <lineage>
        <taxon>Bacteria</taxon>
        <taxon>Bacillati</taxon>
        <taxon>Actinomycetota</taxon>
        <taxon>Actinomycetes</taxon>
        <taxon>Actinomycetales</taxon>
        <taxon>Actinomycetaceae</taxon>
        <taxon>Actinomyces</taxon>
    </lineage>
</organism>
<feature type="compositionally biased region" description="Low complexity" evidence="1">
    <location>
        <begin position="336"/>
        <end position="353"/>
    </location>
</feature>